<feature type="domain" description="Spore protein YkvP/CgeB glycosyl transferase-like" evidence="1">
    <location>
        <begin position="188"/>
        <end position="336"/>
    </location>
</feature>
<dbReference type="RefSeq" id="WP_126988660.1">
    <property type="nucleotide sequence ID" value="NZ_ML133862.1"/>
</dbReference>
<evidence type="ECO:0000313" key="2">
    <source>
        <dbReference type="EMBL" id="RRR17226.1"/>
    </source>
</evidence>
<dbReference type="AlphaFoldDB" id="A0A3R8QLI3"/>
<evidence type="ECO:0000313" key="3">
    <source>
        <dbReference type="Proteomes" id="UP000274327"/>
    </source>
</evidence>
<organism evidence="2 3">
    <name type="scientific">Brachybacterium paraconglomeratum</name>
    <dbReference type="NCBI Taxonomy" id="173362"/>
    <lineage>
        <taxon>Bacteria</taxon>
        <taxon>Bacillati</taxon>
        <taxon>Actinomycetota</taxon>
        <taxon>Actinomycetes</taxon>
        <taxon>Micrococcales</taxon>
        <taxon>Dermabacteraceae</taxon>
        <taxon>Brachybacterium</taxon>
    </lineage>
</organism>
<dbReference type="EMBL" id="QOCI01000015">
    <property type="protein sequence ID" value="RRR17226.1"/>
    <property type="molecule type" value="Genomic_DNA"/>
</dbReference>
<gene>
    <name evidence="2" type="ORF">DS079_15285</name>
</gene>
<reference evidence="2 3" key="1">
    <citation type="submission" date="2018-07" db="EMBL/GenBank/DDBJ databases">
        <title>Brachybacteriurn paraconglorneratum KCTC 9916.</title>
        <authorList>
            <person name="Li Y."/>
        </authorList>
    </citation>
    <scope>NUCLEOTIDE SEQUENCE [LARGE SCALE GENOMIC DNA]</scope>
    <source>
        <strain evidence="2 3">KCTC 9916</strain>
    </source>
</reference>
<protein>
    <recommendedName>
        <fullName evidence="1">Spore protein YkvP/CgeB glycosyl transferase-like domain-containing protein</fullName>
    </recommendedName>
</protein>
<dbReference type="Pfam" id="PF13524">
    <property type="entry name" value="Glyco_trans_1_2"/>
    <property type="match status" value="1"/>
</dbReference>
<dbReference type="InterPro" id="IPR055259">
    <property type="entry name" value="YkvP/CgeB_Glyco_trans-like"/>
</dbReference>
<sequence length="342" mass="39472">MSPAPSAPERLLLISPAFHGYWRSIGDALARRGYEVHTARYDAYDTVGDKLRLKATVELPDRLHLPGDRRTAERARLTDCVITRMREVRPHRVVVIKGDGLDQRFWDALGDTPRILWLYDDLHRHDYTDEFLRQVGPVVDYARSETDMLRARGVDAHFVPNAFDPHRSEPTSRRTDEIVFIGSGYANRKELLTHLAEHDLPVHAWGRDFSRHPFDRARTFSWSRPPIAASREVPLERAYQIHAEGAAAVAIHGLQNGHAMRTFEIPGMGGVQLVDRDDVDQFYEVGTEVAVWHDREELLDLARRALQDRAWGERMREAGRRRTLAEHTFDHRLEEVDSLWQD</sequence>
<proteinExistence type="predicted"/>
<accession>A0A3R8QLI3</accession>
<keyword evidence="3" id="KW-1185">Reference proteome</keyword>
<dbReference type="GeneID" id="78122383"/>
<name>A0A3R8QLI3_9MICO</name>
<comment type="caution">
    <text evidence="2">The sequence shown here is derived from an EMBL/GenBank/DDBJ whole genome shotgun (WGS) entry which is preliminary data.</text>
</comment>
<evidence type="ECO:0000259" key="1">
    <source>
        <dbReference type="Pfam" id="PF13524"/>
    </source>
</evidence>
<dbReference type="Proteomes" id="UP000274327">
    <property type="component" value="Unassembled WGS sequence"/>
</dbReference>